<evidence type="ECO:0000259" key="3">
    <source>
        <dbReference type="Pfam" id="PF13239"/>
    </source>
</evidence>
<evidence type="ECO:0000256" key="2">
    <source>
        <dbReference type="SAM" id="Phobius"/>
    </source>
</evidence>
<dbReference type="AlphaFoldDB" id="A0A2A5ATW3"/>
<feature type="compositionally biased region" description="Basic and acidic residues" evidence="1">
    <location>
        <begin position="26"/>
        <end position="37"/>
    </location>
</feature>
<accession>A0A2A5ATW3</accession>
<feature type="transmembrane region" description="Helical" evidence="2">
    <location>
        <begin position="129"/>
        <end position="148"/>
    </location>
</feature>
<comment type="caution">
    <text evidence="4">The sequence shown here is derived from an EMBL/GenBank/DDBJ whole genome shotgun (WGS) entry which is preliminary data.</text>
</comment>
<name>A0A2A5ATW3_9GAMM</name>
<organism evidence="4 5">
    <name type="scientific">SAR86 cluster bacterium</name>
    <dbReference type="NCBI Taxonomy" id="2030880"/>
    <lineage>
        <taxon>Bacteria</taxon>
        <taxon>Pseudomonadati</taxon>
        <taxon>Pseudomonadota</taxon>
        <taxon>Gammaproteobacteria</taxon>
        <taxon>SAR86 cluster</taxon>
    </lineage>
</organism>
<keyword evidence="2" id="KW-0472">Membrane</keyword>
<keyword evidence="2" id="KW-0812">Transmembrane</keyword>
<feature type="transmembrane region" description="Helical" evidence="2">
    <location>
        <begin position="104"/>
        <end position="123"/>
    </location>
</feature>
<evidence type="ECO:0000313" key="4">
    <source>
        <dbReference type="EMBL" id="PCJ22580.1"/>
    </source>
</evidence>
<feature type="domain" description="2TM" evidence="3">
    <location>
        <begin position="101"/>
        <end position="146"/>
    </location>
</feature>
<sequence>MADTLKFEKKSSDTVERMSKNKKTSTTREKPQRRYSSDEVADIIRIGLKHESGNPDNTIDHDELISIGKEVGVNVEQIDIAVSLLEEEQKNKDKEKVLWLRFKTHSSVFIGVNLLCIVINLFSGIGNFWSAYVLLGTGIFLLGHYAGLRYAPEFLQMALDHTRHIMIDKNQGAVEDDVNVGFKVADSSGLMESEGLLFIEEGRLVIEHQTVDAVLGIIKTGIKKTEINLGDIVRANLQPKFWSSELVLQGNSLRTFRNLPGNSSGTLYLKINKQSINAALNLIDEISKKK</sequence>
<feature type="region of interest" description="Disordered" evidence="1">
    <location>
        <begin position="1"/>
        <end position="37"/>
    </location>
</feature>
<evidence type="ECO:0000313" key="5">
    <source>
        <dbReference type="Proteomes" id="UP000218327"/>
    </source>
</evidence>
<evidence type="ECO:0000256" key="1">
    <source>
        <dbReference type="SAM" id="MobiDB-lite"/>
    </source>
</evidence>
<dbReference type="EMBL" id="NVVJ01000056">
    <property type="protein sequence ID" value="PCJ22580.1"/>
    <property type="molecule type" value="Genomic_DNA"/>
</dbReference>
<reference evidence="5" key="1">
    <citation type="submission" date="2017-08" db="EMBL/GenBank/DDBJ databases">
        <title>A dynamic microbial community with high functional redundancy inhabits the cold, oxic subseafloor aquifer.</title>
        <authorList>
            <person name="Tully B.J."/>
            <person name="Wheat C.G."/>
            <person name="Glazer B.T."/>
            <person name="Huber J.A."/>
        </authorList>
    </citation>
    <scope>NUCLEOTIDE SEQUENCE [LARGE SCALE GENOMIC DNA]</scope>
</reference>
<proteinExistence type="predicted"/>
<dbReference type="InterPro" id="IPR025698">
    <property type="entry name" value="2TM_dom"/>
</dbReference>
<gene>
    <name evidence="4" type="ORF">COA96_13915</name>
</gene>
<protein>
    <recommendedName>
        <fullName evidence="3">2TM domain-containing protein</fullName>
    </recommendedName>
</protein>
<dbReference type="Proteomes" id="UP000218327">
    <property type="component" value="Unassembled WGS sequence"/>
</dbReference>
<feature type="compositionally biased region" description="Basic and acidic residues" evidence="1">
    <location>
        <begin position="1"/>
        <end position="19"/>
    </location>
</feature>
<dbReference type="Pfam" id="PF13239">
    <property type="entry name" value="2TM"/>
    <property type="match status" value="1"/>
</dbReference>
<keyword evidence="2" id="KW-1133">Transmembrane helix</keyword>